<dbReference type="Gramene" id="Solyc07g019520.1.1">
    <property type="protein sequence ID" value="Solyc07g019520.1.1.1"/>
    <property type="gene ID" value="Solyc07g019520.1"/>
</dbReference>
<organism evidence="1">
    <name type="scientific">Solanum lycopersicum</name>
    <name type="common">Tomato</name>
    <name type="synonym">Lycopersicon esculentum</name>
    <dbReference type="NCBI Taxonomy" id="4081"/>
    <lineage>
        <taxon>Eukaryota</taxon>
        <taxon>Viridiplantae</taxon>
        <taxon>Streptophyta</taxon>
        <taxon>Embryophyta</taxon>
        <taxon>Tracheophyta</taxon>
        <taxon>Spermatophyta</taxon>
        <taxon>Magnoliopsida</taxon>
        <taxon>eudicotyledons</taxon>
        <taxon>Gunneridae</taxon>
        <taxon>Pentapetalae</taxon>
        <taxon>asterids</taxon>
        <taxon>lamiids</taxon>
        <taxon>Solanales</taxon>
        <taxon>Solanaceae</taxon>
        <taxon>Solanoideae</taxon>
        <taxon>Solaneae</taxon>
        <taxon>Solanum</taxon>
        <taxon>Solanum subgen. Lycopersicon</taxon>
    </lineage>
</organism>
<reference evidence="1" key="2">
    <citation type="submission" date="2019-01" db="UniProtKB">
        <authorList>
            <consortium name="EnsemblPlants"/>
        </authorList>
    </citation>
    <scope>IDENTIFICATION</scope>
    <source>
        <strain evidence="1">cv. Heinz 1706</strain>
    </source>
</reference>
<protein>
    <submittedName>
        <fullName evidence="1">Uncharacterized protein</fullName>
    </submittedName>
</protein>
<dbReference type="EnsemblPlants" id="Solyc07g019520.1.1">
    <property type="protein sequence ID" value="Solyc07g019520.1.1.1"/>
    <property type="gene ID" value="Solyc07g019520.1"/>
</dbReference>
<sequence length="76" mass="8869">MGWLLLALPPKNRMCEFPRIRLKWRRPFPSRLVSASLYPILQLAYRLEPSFDRDCSSLLATLFRHPRSKSAPAKIS</sequence>
<dbReference type="AlphaFoldDB" id="A0A3Q7I2Y9"/>
<proteinExistence type="predicted"/>
<dbReference type="PaxDb" id="4081-Solyc07g019520.1.1"/>
<dbReference type="InParanoid" id="A0A3Q7I2Y9"/>
<name>A0A3Q7I2Y9_SOLLC</name>
<keyword evidence="2" id="KW-1185">Reference proteome</keyword>
<accession>A0A3Q7I2Y9</accession>
<reference evidence="1" key="1">
    <citation type="journal article" date="2012" name="Nature">
        <title>The tomato genome sequence provides insights into fleshy fruit evolution.</title>
        <authorList>
            <consortium name="Tomato Genome Consortium"/>
        </authorList>
    </citation>
    <scope>NUCLEOTIDE SEQUENCE [LARGE SCALE GENOMIC DNA]</scope>
    <source>
        <strain evidence="1">cv. Heinz 1706</strain>
    </source>
</reference>
<evidence type="ECO:0000313" key="2">
    <source>
        <dbReference type="Proteomes" id="UP000004994"/>
    </source>
</evidence>
<evidence type="ECO:0000313" key="1">
    <source>
        <dbReference type="EnsemblPlants" id="Solyc07g019520.1.1.1"/>
    </source>
</evidence>
<dbReference type="Proteomes" id="UP000004994">
    <property type="component" value="Chromosome 7"/>
</dbReference>